<dbReference type="SUPFAM" id="SSF49899">
    <property type="entry name" value="Concanavalin A-like lectins/glucanases"/>
    <property type="match status" value="1"/>
</dbReference>
<dbReference type="EMBL" id="JAGIZA010000015">
    <property type="protein sequence ID" value="MBP0495284.1"/>
    <property type="molecule type" value="Genomic_DNA"/>
</dbReference>
<proteinExistence type="predicted"/>
<protein>
    <submittedName>
        <fullName evidence="1">Uncharacterized protein</fullName>
    </submittedName>
</protein>
<dbReference type="Gene3D" id="2.60.120.200">
    <property type="match status" value="1"/>
</dbReference>
<keyword evidence="2" id="KW-1185">Reference proteome</keyword>
<dbReference type="RefSeq" id="WP_209376079.1">
    <property type="nucleotide sequence ID" value="NZ_JAGIZA010000015.1"/>
</dbReference>
<dbReference type="InterPro" id="IPR013320">
    <property type="entry name" value="ConA-like_dom_sf"/>
</dbReference>
<name>A0A940S7Q0_9PROT</name>
<comment type="caution">
    <text evidence="1">The sequence shown here is derived from an EMBL/GenBank/DDBJ whole genome shotgun (WGS) entry which is preliminary data.</text>
</comment>
<accession>A0A940S7Q0</accession>
<reference evidence="1" key="1">
    <citation type="submission" date="2021-03" db="EMBL/GenBank/DDBJ databases">
        <authorList>
            <person name="So Y."/>
        </authorList>
    </citation>
    <scope>NUCLEOTIDE SEQUENCE</scope>
    <source>
        <strain evidence="1">SG15</strain>
    </source>
</reference>
<evidence type="ECO:0000313" key="2">
    <source>
        <dbReference type="Proteomes" id="UP000677537"/>
    </source>
</evidence>
<dbReference type="AlphaFoldDB" id="A0A940S7Q0"/>
<dbReference type="Proteomes" id="UP000677537">
    <property type="component" value="Unassembled WGS sequence"/>
</dbReference>
<evidence type="ECO:0000313" key="1">
    <source>
        <dbReference type="EMBL" id="MBP0495284.1"/>
    </source>
</evidence>
<sequence>MDRSLDDPPRPGSVHRFKVRFPGYQPQIIDYLDDESIHLHVSLRPAAEVIVVNDRIGGTWNAEVQLPLAHPRPDGALLLELHFGVESLEVWAGGQRAVLADRRGIVSEARVLRTTEGVSLLQGETGLPDTPAITASAISLPAGGGRFAGAIDRCSEALVRGWAADLDRPGSPVEVEVRVDGRLQGRTLANRMRNDLVRMRPELGGTGFLLRFPRPLEPTGRDVNVSVHIAGQPVELAHSPWSVFRAVPDELRPLGTREEERL</sequence>
<gene>
    <name evidence="1" type="ORF">J5Y10_21040</name>
</gene>
<organism evidence="1 2">
    <name type="scientific">Roseomonas indoligenes</name>
    <dbReference type="NCBI Taxonomy" id="2820811"/>
    <lineage>
        <taxon>Bacteria</taxon>
        <taxon>Pseudomonadati</taxon>
        <taxon>Pseudomonadota</taxon>
        <taxon>Alphaproteobacteria</taxon>
        <taxon>Acetobacterales</taxon>
        <taxon>Roseomonadaceae</taxon>
        <taxon>Roseomonas</taxon>
    </lineage>
</organism>